<dbReference type="InterPro" id="IPR001155">
    <property type="entry name" value="OxRdtase_FMN_N"/>
</dbReference>
<evidence type="ECO:0000256" key="1">
    <source>
        <dbReference type="ARBA" id="ARBA00001917"/>
    </source>
</evidence>
<dbReference type="CDD" id="cd02933">
    <property type="entry name" value="OYE_like_FMN"/>
    <property type="match status" value="1"/>
</dbReference>
<dbReference type="InterPro" id="IPR045247">
    <property type="entry name" value="Oye-like"/>
</dbReference>
<dbReference type="PANTHER" id="PTHR22893">
    <property type="entry name" value="NADH OXIDOREDUCTASE-RELATED"/>
    <property type="match status" value="1"/>
</dbReference>
<comment type="similarity">
    <text evidence="2">Belongs to the NADH:flavin oxidoreductase/NADH oxidase family.</text>
</comment>
<comment type="cofactor">
    <cofactor evidence="1">
        <name>FMN</name>
        <dbReference type="ChEBI" id="CHEBI:58210"/>
    </cofactor>
</comment>
<evidence type="ECO:0000313" key="5">
    <source>
        <dbReference type="EMBL" id="KZN43679.1"/>
    </source>
</evidence>
<dbReference type="FunFam" id="3.20.20.70:FF:000059">
    <property type="entry name" value="N-ethylmaleimide reductase, FMN-linked"/>
    <property type="match status" value="1"/>
</dbReference>
<dbReference type="InterPro" id="IPR013785">
    <property type="entry name" value="Aldolase_TIM"/>
</dbReference>
<name>A0A166Z032_9GAMM</name>
<dbReference type="SUPFAM" id="SSF51395">
    <property type="entry name" value="FMN-linked oxidoreductases"/>
    <property type="match status" value="1"/>
</dbReference>
<evidence type="ECO:0000256" key="2">
    <source>
        <dbReference type="ARBA" id="ARBA00005979"/>
    </source>
</evidence>
<dbReference type="PATRIC" id="fig|1365253.3.peg.4602"/>
<evidence type="ECO:0000256" key="3">
    <source>
        <dbReference type="ARBA" id="ARBA00023002"/>
    </source>
</evidence>
<proteinExistence type="inferred from homology"/>
<sequence>MDILNEHSKKSLNPMTERLFQPYRLNSLITLQNKLLMAPLTRCMADDDLVPTEDMAKYYARRADSGLIISEATIIRPDGQGYPNTPGLFSPEQIDGWRKVTDAVHEKGGKIFAQLWHTGRVAHPHFYNGSEVLAPSAETLEGTVPRMRALTYITPTPASHEQIQQLVLDYTQAAANAIEAGFDGVEIHGANGYLIDQFLHYDSNKRTDQYGQSPENMSRFALEVVDAIAARIGNERTALRISPGAYFNMAPDARDTTVFDYLLPELEKRQLAYLHIGIFDDEMQFEHLGGRASDYVRTHYNQTLVGNGGFTASAGDTAIAENRFDLLAIGRPFIANPDYIARVKSKQEPVPYNEDMLSTLY</sequence>
<comment type="caution">
    <text evidence="5">The sequence shown here is derived from an EMBL/GenBank/DDBJ whole genome shotgun (WGS) entry which is preliminary data.</text>
</comment>
<feature type="domain" description="NADH:flavin oxidoreductase/NADH oxidase N-terminal" evidence="4">
    <location>
        <begin position="19"/>
        <end position="346"/>
    </location>
</feature>
<gene>
    <name evidence="5" type="ORF">N482_03270</name>
</gene>
<evidence type="ECO:0000313" key="6">
    <source>
        <dbReference type="Proteomes" id="UP000076587"/>
    </source>
</evidence>
<evidence type="ECO:0000259" key="4">
    <source>
        <dbReference type="Pfam" id="PF00724"/>
    </source>
</evidence>
<dbReference type="GO" id="GO:0005829">
    <property type="term" value="C:cytosol"/>
    <property type="evidence" value="ECO:0007669"/>
    <property type="project" value="TreeGrafter"/>
</dbReference>
<accession>A0A166Z032</accession>
<organism evidence="5 6">
    <name type="scientific">Pseudoalteromonas luteoviolacea NCIMB 1942</name>
    <dbReference type="NCBI Taxonomy" id="1365253"/>
    <lineage>
        <taxon>Bacteria</taxon>
        <taxon>Pseudomonadati</taxon>
        <taxon>Pseudomonadota</taxon>
        <taxon>Gammaproteobacteria</taxon>
        <taxon>Alteromonadales</taxon>
        <taxon>Pseudoalteromonadaceae</taxon>
        <taxon>Pseudoalteromonas</taxon>
    </lineage>
</organism>
<dbReference type="Gene3D" id="3.20.20.70">
    <property type="entry name" value="Aldolase class I"/>
    <property type="match status" value="1"/>
</dbReference>
<dbReference type="GO" id="GO:0016628">
    <property type="term" value="F:oxidoreductase activity, acting on the CH-CH group of donors, NAD or NADP as acceptor"/>
    <property type="evidence" value="ECO:0007669"/>
    <property type="project" value="UniProtKB-ARBA"/>
</dbReference>
<dbReference type="GO" id="GO:0010181">
    <property type="term" value="F:FMN binding"/>
    <property type="evidence" value="ECO:0007669"/>
    <property type="project" value="InterPro"/>
</dbReference>
<dbReference type="AlphaFoldDB" id="A0A166Z032"/>
<reference evidence="5 6" key="1">
    <citation type="submission" date="2013-07" db="EMBL/GenBank/DDBJ databases">
        <title>Comparative Genomic and Metabolomic Analysis of Twelve Strains of Pseudoalteromonas luteoviolacea.</title>
        <authorList>
            <person name="Vynne N.G."/>
            <person name="Mansson M."/>
            <person name="Gram L."/>
        </authorList>
    </citation>
    <scope>NUCLEOTIDE SEQUENCE [LARGE SCALE GENOMIC DNA]</scope>
    <source>
        <strain evidence="5 6">NCIMB 1942</strain>
    </source>
</reference>
<dbReference type="EMBL" id="AUXT01000205">
    <property type="protein sequence ID" value="KZN43679.1"/>
    <property type="molecule type" value="Genomic_DNA"/>
</dbReference>
<keyword evidence="3" id="KW-0560">Oxidoreductase</keyword>
<dbReference type="PANTHER" id="PTHR22893:SF55">
    <property type="entry name" value="OXIDOREDUCTASE-RELATED"/>
    <property type="match status" value="1"/>
</dbReference>
<dbReference type="Proteomes" id="UP000076587">
    <property type="component" value="Unassembled WGS sequence"/>
</dbReference>
<dbReference type="Pfam" id="PF00724">
    <property type="entry name" value="Oxidored_FMN"/>
    <property type="match status" value="1"/>
</dbReference>
<protein>
    <recommendedName>
        <fullName evidence="4">NADH:flavin oxidoreductase/NADH oxidase N-terminal domain-containing protein</fullName>
    </recommendedName>
</protein>